<gene>
    <name evidence="1" type="ORF">METZ01_LOCUS257953</name>
</gene>
<name>A0A382J0E7_9ZZZZ</name>
<evidence type="ECO:0008006" key="2">
    <source>
        <dbReference type="Google" id="ProtNLM"/>
    </source>
</evidence>
<dbReference type="Pfam" id="PF13759">
    <property type="entry name" value="2OG-FeII_Oxy_5"/>
    <property type="match status" value="1"/>
</dbReference>
<proteinExistence type="predicted"/>
<sequence>MNTLDFSKFEFEQFDGQTKLRTQKFNNILLHPEFKEVKKWIQECAEDFLDNVLQIEYEEFFFTESWLNISGKGGYQKIHNHSNSIISGSFYLKSQEGHPPLEFKKQKMEFEPFISLTEHYKKGNPNTASTLGFPCTQDTMLVFNSHLYHGHDVSQLEEERVGLAWNGLINFVEKDKDLYRIRFVKET</sequence>
<evidence type="ECO:0000313" key="1">
    <source>
        <dbReference type="EMBL" id="SVC05099.1"/>
    </source>
</evidence>
<organism evidence="1">
    <name type="scientific">marine metagenome</name>
    <dbReference type="NCBI Taxonomy" id="408172"/>
    <lineage>
        <taxon>unclassified sequences</taxon>
        <taxon>metagenomes</taxon>
        <taxon>ecological metagenomes</taxon>
    </lineage>
</organism>
<dbReference type="InterPro" id="IPR012668">
    <property type="entry name" value="CHP02466"/>
</dbReference>
<protein>
    <recommendedName>
        <fullName evidence="2">Phytanoyl-CoA dioxygenase</fullName>
    </recommendedName>
</protein>
<dbReference type="Gene3D" id="2.60.120.620">
    <property type="entry name" value="q2cbj1_9rhob like domain"/>
    <property type="match status" value="1"/>
</dbReference>
<dbReference type="EMBL" id="UINC01070728">
    <property type="protein sequence ID" value="SVC05099.1"/>
    <property type="molecule type" value="Genomic_DNA"/>
</dbReference>
<accession>A0A382J0E7</accession>
<dbReference type="AlphaFoldDB" id="A0A382J0E7"/>
<reference evidence="1" key="1">
    <citation type="submission" date="2018-05" db="EMBL/GenBank/DDBJ databases">
        <authorList>
            <person name="Lanie J.A."/>
            <person name="Ng W.-L."/>
            <person name="Kazmierczak K.M."/>
            <person name="Andrzejewski T.M."/>
            <person name="Davidsen T.M."/>
            <person name="Wayne K.J."/>
            <person name="Tettelin H."/>
            <person name="Glass J.I."/>
            <person name="Rusch D."/>
            <person name="Podicherti R."/>
            <person name="Tsui H.-C.T."/>
            <person name="Winkler M.E."/>
        </authorList>
    </citation>
    <scope>NUCLEOTIDE SEQUENCE</scope>
</reference>